<feature type="transmembrane region" description="Helical" evidence="14">
    <location>
        <begin position="169"/>
        <end position="191"/>
    </location>
</feature>
<evidence type="ECO:0000256" key="14">
    <source>
        <dbReference type="SAM" id="Phobius"/>
    </source>
</evidence>
<keyword evidence="2" id="KW-0813">Transport</keyword>
<gene>
    <name evidence="16" type="ORF">PACLA_8A044146</name>
</gene>
<reference evidence="16" key="1">
    <citation type="submission" date="2020-04" db="EMBL/GenBank/DDBJ databases">
        <authorList>
            <person name="Alioto T."/>
            <person name="Alioto T."/>
            <person name="Gomez Garrido J."/>
        </authorList>
    </citation>
    <scope>NUCLEOTIDE SEQUENCE</scope>
    <source>
        <strain evidence="16">A484AB</strain>
    </source>
</reference>
<evidence type="ECO:0000256" key="6">
    <source>
        <dbReference type="ARBA" id="ARBA00022692"/>
    </source>
</evidence>
<feature type="transmembrane region" description="Helical" evidence="14">
    <location>
        <begin position="203"/>
        <end position="222"/>
    </location>
</feature>
<evidence type="ECO:0000313" key="16">
    <source>
        <dbReference type="EMBL" id="CAB4017267.1"/>
    </source>
</evidence>
<feature type="region of interest" description="Disordered" evidence="13">
    <location>
        <begin position="599"/>
        <end position="676"/>
    </location>
</feature>
<comment type="caution">
    <text evidence="16">The sequence shown here is derived from an EMBL/GenBank/DDBJ whole genome shotgun (WGS) entry which is preliminary data.</text>
</comment>
<keyword evidence="8" id="KW-0106">Calcium</keyword>
<keyword evidence="17" id="KW-1185">Reference proteome</keyword>
<evidence type="ECO:0000256" key="10">
    <source>
        <dbReference type="ARBA" id="ARBA00023065"/>
    </source>
</evidence>
<feature type="non-terminal residue" evidence="16">
    <location>
        <position position="1"/>
    </location>
</feature>
<feature type="transmembrane region" description="Helical" evidence="14">
    <location>
        <begin position="426"/>
        <end position="450"/>
    </location>
</feature>
<dbReference type="AlphaFoldDB" id="A0A6S7IHW4"/>
<evidence type="ECO:0000256" key="4">
    <source>
        <dbReference type="ARBA" id="ARBA00022568"/>
    </source>
</evidence>
<dbReference type="SMART" id="SM00248">
    <property type="entry name" value="ANK"/>
    <property type="match status" value="2"/>
</dbReference>
<dbReference type="InterPro" id="IPR036770">
    <property type="entry name" value="Ankyrin_rpt-contain_sf"/>
</dbReference>
<keyword evidence="7" id="KW-0677">Repeat</keyword>
<organism evidence="16 17">
    <name type="scientific">Paramuricea clavata</name>
    <name type="common">Red gorgonian</name>
    <name type="synonym">Violescent sea-whip</name>
    <dbReference type="NCBI Taxonomy" id="317549"/>
    <lineage>
        <taxon>Eukaryota</taxon>
        <taxon>Metazoa</taxon>
        <taxon>Cnidaria</taxon>
        <taxon>Anthozoa</taxon>
        <taxon>Octocorallia</taxon>
        <taxon>Malacalcyonacea</taxon>
        <taxon>Plexauridae</taxon>
        <taxon>Paramuricea</taxon>
    </lineage>
</organism>
<dbReference type="Proteomes" id="UP001152795">
    <property type="component" value="Unassembled WGS sequence"/>
</dbReference>
<feature type="transmembrane region" description="Helical" evidence="14">
    <location>
        <begin position="356"/>
        <end position="377"/>
    </location>
</feature>
<dbReference type="InterPro" id="IPR005821">
    <property type="entry name" value="Ion_trans_dom"/>
</dbReference>
<dbReference type="Gene3D" id="1.25.40.20">
    <property type="entry name" value="Ankyrin repeat-containing domain"/>
    <property type="match status" value="1"/>
</dbReference>
<keyword evidence="11 14" id="KW-0472">Membrane</keyword>
<dbReference type="Gene3D" id="1.10.287.70">
    <property type="match status" value="1"/>
</dbReference>
<keyword evidence="6 14" id="KW-0812">Transmembrane</keyword>
<evidence type="ECO:0000256" key="13">
    <source>
        <dbReference type="SAM" id="MobiDB-lite"/>
    </source>
</evidence>
<evidence type="ECO:0000256" key="12">
    <source>
        <dbReference type="ARBA" id="ARBA00023303"/>
    </source>
</evidence>
<protein>
    <submittedName>
        <fullName evidence="16">Transient receptor potential cation channel subfamily A member 1-like</fullName>
    </submittedName>
</protein>
<dbReference type="SUPFAM" id="SSF48403">
    <property type="entry name" value="Ankyrin repeat"/>
    <property type="match status" value="1"/>
</dbReference>
<evidence type="ECO:0000256" key="8">
    <source>
        <dbReference type="ARBA" id="ARBA00022837"/>
    </source>
</evidence>
<keyword evidence="3" id="KW-1003">Cell membrane</keyword>
<evidence type="ECO:0000256" key="5">
    <source>
        <dbReference type="ARBA" id="ARBA00022673"/>
    </source>
</evidence>
<accession>A0A6S7IHW4</accession>
<feature type="domain" description="Ion transport" evidence="15">
    <location>
        <begin position="207"/>
        <end position="462"/>
    </location>
</feature>
<feature type="compositionally biased region" description="Basic and acidic residues" evidence="13">
    <location>
        <begin position="634"/>
        <end position="646"/>
    </location>
</feature>
<dbReference type="Pfam" id="PF12796">
    <property type="entry name" value="Ank_2"/>
    <property type="match status" value="1"/>
</dbReference>
<dbReference type="EMBL" id="CACRXK020009471">
    <property type="protein sequence ID" value="CAB4017267.1"/>
    <property type="molecule type" value="Genomic_DNA"/>
</dbReference>
<dbReference type="GO" id="GO:0005886">
    <property type="term" value="C:plasma membrane"/>
    <property type="evidence" value="ECO:0007669"/>
    <property type="project" value="UniProtKB-SubCell"/>
</dbReference>
<evidence type="ECO:0000256" key="3">
    <source>
        <dbReference type="ARBA" id="ARBA00022475"/>
    </source>
</evidence>
<dbReference type="InterPro" id="IPR024862">
    <property type="entry name" value="TRPV"/>
</dbReference>
<comment type="subcellular location">
    <subcellularLocation>
        <location evidence="1">Cell membrane</location>
        <topology evidence="1">Multi-pass membrane protein</topology>
    </subcellularLocation>
</comment>
<name>A0A6S7IHW4_PARCT</name>
<dbReference type="OrthoDB" id="194358at2759"/>
<evidence type="ECO:0000313" key="17">
    <source>
        <dbReference type="Proteomes" id="UP001152795"/>
    </source>
</evidence>
<dbReference type="Pfam" id="PF00520">
    <property type="entry name" value="Ion_trans"/>
    <property type="match status" value="1"/>
</dbReference>
<evidence type="ECO:0000256" key="7">
    <source>
        <dbReference type="ARBA" id="ARBA00022737"/>
    </source>
</evidence>
<keyword evidence="4" id="KW-0109">Calcium transport</keyword>
<sequence>DLSARTYGENQTPVHYAAKNDADNALQELINIGADVNCRDYKQRTPLHVAAELDRSETAKLLISLDVPAGVCDENGVTAMSLMVSKMPPVAKEALDQFHSLDRANRKQYYYLNHLEPGKPGEDGHVFAKTPLEEAVRYKQMDLIMHPVFKRLIQVKWEHFGKTGSMIQVFVQLLYCLLWTVLGITLPRTAASSWSYYDPPSKYWWRIVLESLAVSITALFIWQEIAEVHQSRKQHERWKNWRIEELNRDLKYCHPRWPEECKYIEMEIASISSQGISYFESYWNYFDWVTYFGILTVILTRILSVAIDNSTANELHPKIMSISLIFIWLRLMKVFRAFEALGPFIVMIGHLLKDTLIFGFLYVMFYIPFVCAFWINFGGDVNAEKMKQAGQDSEGWRTFNNLMYSVWEITVVGNYPWDSLLVIDRIMAQILCGTYLAVSAIVCLNLFIALMSDTFQRVYDNANANAVMQKASTILSLETDMSGRRRDMFMNHIHTSCAPEEMYYDDDSVEPDSGELEKLTHQINDKVVEVEEMVKTSLEERKNETFQNKQSVDSLREDLLQVIERQNYEMTAMKRDLTDIKRLLAQTLVQGQVQTSASITLPTNAMPARTEGPGSSKPHKHHGKASRMGPQDSIHQDANRADDEPGRSTLLPQVDSRRRHIATGTSSLPGIDIRRQPARDVALVAPRQDPGTNGSAC</sequence>
<proteinExistence type="predicted"/>
<keyword evidence="10" id="KW-0406">Ion transport</keyword>
<dbReference type="GO" id="GO:0005262">
    <property type="term" value="F:calcium channel activity"/>
    <property type="evidence" value="ECO:0007669"/>
    <property type="project" value="UniProtKB-KW"/>
</dbReference>
<dbReference type="PROSITE" id="PS50297">
    <property type="entry name" value="ANK_REP_REGION"/>
    <property type="match status" value="1"/>
</dbReference>
<evidence type="ECO:0000256" key="9">
    <source>
        <dbReference type="ARBA" id="ARBA00022989"/>
    </source>
</evidence>
<evidence type="ECO:0000256" key="1">
    <source>
        <dbReference type="ARBA" id="ARBA00004651"/>
    </source>
</evidence>
<dbReference type="GO" id="GO:0098703">
    <property type="term" value="P:calcium ion import across plasma membrane"/>
    <property type="evidence" value="ECO:0007669"/>
    <property type="project" value="TreeGrafter"/>
</dbReference>
<keyword evidence="5" id="KW-0107">Calcium channel</keyword>
<dbReference type="PANTHER" id="PTHR10582">
    <property type="entry name" value="TRANSIENT RECEPTOR POTENTIAL ION CHANNEL PROTEIN"/>
    <property type="match status" value="1"/>
</dbReference>
<dbReference type="PANTHER" id="PTHR10582:SF33">
    <property type="entry name" value="TRANSIENT RECEPTOR POTENTIAL CHANNEL PYREXIA"/>
    <property type="match status" value="1"/>
</dbReference>
<evidence type="ECO:0000256" key="2">
    <source>
        <dbReference type="ARBA" id="ARBA00022448"/>
    </source>
</evidence>
<evidence type="ECO:0000256" key="11">
    <source>
        <dbReference type="ARBA" id="ARBA00023136"/>
    </source>
</evidence>
<keyword evidence="16" id="KW-0675">Receptor</keyword>
<evidence type="ECO:0000259" key="15">
    <source>
        <dbReference type="Pfam" id="PF00520"/>
    </source>
</evidence>
<dbReference type="PROSITE" id="PS50088">
    <property type="entry name" value="ANK_REPEAT"/>
    <property type="match status" value="2"/>
</dbReference>
<keyword evidence="9 14" id="KW-1133">Transmembrane helix</keyword>
<feature type="transmembrane region" description="Helical" evidence="14">
    <location>
        <begin position="288"/>
        <end position="307"/>
    </location>
</feature>
<keyword evidence="12" id="KW-0407">Ion channel</keyword>
<dbReference type="InterPro" id="IPR002110">
    <property type="entry name" value="Ankyrin_rpt"/>
</dbReference>